<reference evidence="2" key="2">
    <citation type="submission" date="2020-09" db="EMBL/GenBank/DDBJ databases">
        <authorList>
            <person name="Sun Q."/>
            <person name="Ohkuma M."/>
        </authorList>
    </citation>
    <scope>NUCLEOTIDE SEQUENCE</scope>
    <source>
        <strain evidence="2">JCM 3086</strain>
    </source>
</reference>
<keyword evidence="3" id="KW-1185">Reference proteome</keyword>
<evidence type="ECO:0000313" key="2">
    <source>
        <dbReference type="EMBL" id="GGJ70026.1"/>
    </source>
</evidence>
<sequence>MIRRTGPSRDPYTPDKTSPYTQPYAYVENMPTSRTDSSGMCSITAQMKDLFTGNFGWNNNCAQEDRETATKPPA</sequence>
<dbReference type="AlphaFoldDB" id="A0A917PBX7"/>
<dbReference type="EMBL" id="BMQA01000116">
    <property type="protein sequence ID" value="GGJ70026.1"/>
    <property type="molecule type" value="Genomic_DNA"/>
</dbReference>
<evidence type="ECO:0000256" key="1">
    <source>
        <dbReference type="SAM" id="MobiDB-lite"/>
    </source>
</evidence>
<evidence type="ECO:0000313" key="3">
    <source>
        <dbReference type="Proteomes" id="UP000657574"/>
    </source>
</evidence>
<accession>A0A917PBX7</accession>
<reference evidence="2" key="1">
    <citation type="journal article" date="2014" name="Int. J. Syst. Evol. Microbiol.">
        <title>Complete genome sequence of Corynebacterium casei LMG S-19264T (=DSM 44701T), isolated from a smear-ripened cheese.</title>
        <authorList>
            <consortium name="US DOE Joint Genome Institute (JGI-PGF)"/>
            <person name="Walter F."/>
            <person name="Albersmeier A."/>
            <person name="Kalinowski J."/>
            <person name="Ruckert C."/>
        </authorList>
    </citation>
    <scope>NUCLEOTIDE SEQUENCE</scope>
    <source>
        <strain evidence="2">JCM 3086</strain>
    </source>
</reference>
<feature type="region of interest" description="Disordered" evidence="1">
    <location>
        <begin position="1"/>
        <end position="38"/>
    </location>
</feature>
<name>A0A917PBX7_9ACTN</name>
<protein>
    <submittedName>
        <fullName evidence="2">Uncharacterized protein</fullName>
    </submittedName>
</protein>
<organism evidence="2 3">
    <name type="scientific">Streptomyces brasiliensis</name>
    <dbReference type="NCBI Taxonomy" id="1954"/>
    <lineage>
        <taxon>Bacteria</taxon>
        <taxon>Bacillati</taxon>
        <taxon>Actinomycetota</taxon>
        <taxon>Actinomycetes</taxon>
        <taxon>Kitasatosporales</taxon>
        <taxon>Streptomycetaceae</taxon>
        <taxon>Streptomyces</taxon>
    </lineage>
</organism>
<proteinExistence type="predicted"/>
<gene>
    <name evidence="2" type="ORF">GCM10010121_095810</name>
</gene>
<dbReference type="Proteomes" id="UP000657574">
    <property type="component" value="Unassembled WGS sequence"/>
</dbReference>
<comment type="caution">
    <text evidence="2">The sequence shown here is derived from an EMBL/GenBank/DDBJ whole genome shotgun (WGS) entry which is preliminary data.</text>
</comment>